<keyword evidence="4 7" id="KW-0812">Transmembrane</keyword>
<organism evidence="10 11">
    <name type="scientific">Sphingobacterium pedocola</name>
    <dbReference type="NCBI Taxonomy" id="2082722"/>
    <lineage>
        <taxon>Bacteria</taxon>
        <taxon>Pseudomonadati</taxon>
        <taxon>Bacteroidota</taxon>
        <taxon>Sphingobacteriia</taxon>
        <taxon>Sphingobacteriales</taxon>
        <taxon>Sphingobacteriaceae</taxon>
        <taxon>Sphingobacterium</taxon>
    </lineage>
</organism>
<feature type="chain" id="PRO_5045558155" description="TonB-dependent receptor plug domain-containing protein" evidence="8">
    <location>
        <begin position="19"/>
        <end position="1059"/>
    </location>
</feature>
<evidence type="ECO:0000256" key="8">
    <source>
        <dbReference type="SAM" id="SignalP"/>
    </source>
</evidence>
<evidence type="ECO:0000256" key="7">
    <source>
        <dbReference type="PROSITE-ProRule" id="PRU01360"/>
    </source>
</evidence>
<dbReference type="SUPFAM" id="SSF49464">
    <property type="entry name" value="Carboxypeptidase regulatory domain-like"/>
    <property type="match status" value="1"/>
</dbReference>
<keyword evidence="3 7" id="KW-1134">Transmembrane beta strand</keyword>
<dbReference type="RefSeq" id="WP_196939934.1">
    <property type="nucleotide sequence ID" value="NZ_MU158690.1"/>
</dbReference>
<evidence type="ECO:0000256" key="4">
    <source>
        <dbReference type="ARBA" id="ARBA00022692"/>
    </source>
</evidence>
<dbReference type="SUPFAM" id="SSF56935">
    <property type="entry name" value="Porins"/>
    <property type="match status" value="1"/>
</dbReference>
<comment type="similarity">
    <text evidence="7">Belongs to the TonB-dependent receptor family.</text>
</comment>
<name>A0ABR9T9K2_9SPHI</name>
<proteinExistence type="inferred from homology"/>
<dbReference type="InterPro" id="IPR037066">
    <property type="entry name" value="Plug_dom_sf"/>
</dbReference>
<dbReference type="InterPro" id="IPR023997">
    <property type="entry name" value="TonB-dep_OMP_SusC/RagA_CS"/>
</dbReference>
<feature type="signal peptide" evidence="8">
    <location>
        <begin position="1"/>
        <end position="18"/>
    </location>
</feature>
<keyword evidence="6 7" id="KW-0998">Cell outer membrane</keyword>
<evidence type="ECO:0000256" key="3">
    <source>
        <dbReference type="ARBA" id="ARBA00022452"/>
    </source>
</evidence>
<dbReference type="PROSITE" id="PS52016">
    <property type="entry name" value="TONB_DEPENDENT_REC_3"/>
    <property type="match status" value="1"/>
</dbReference>
<accession>A0ABR9T9K2</accession>
<evidence type="ECO:0000256" key="6">
    <source>
        <dbReference type="ARBA" id="ARBA00023237"/>
    </source>
</evidence>
<dbReference type="Gene3D" id="2.40.170.20">
    <property type="entry name" value="TonB-dependent receptor, beta-barrel domain"/>
    <property type="match status" value="1"/>
</dbReference>
<dbReference type="Pfam" id="PF07715">
    <property type="entry name" value="Plug"/>
    <property type="match status" value="1"/>
</dbReference>
<feature type="domain" description="TonB-dependent receptor plug" evidence="9">
    <location>
        <begin position="118"/>
        <end position="220"/>
    </location>
</feature>
<dbReference type="InterPro" id="IPR008969">
    <property type="entry name" value="CarboxyPept-like_regulatory"/>
</dbReference>
<sequence length="1059" mass="119098">MRNFLLLACCWFFLTTNAQPTQQAMVLTVLTNAGDPIGNASVAVAAMNWSAKTDTMGRCTIPSSVRLPGAKLTIAYIGFRTQSVSIDDITDQYTIRLAPLTENIEEVLVSTGYQVVPKERTTGSYATVDRERLDKVVATDIISKIDGLVPGMLFNRNSTRAITLRGQSTLFSDSNPLIVLDNFPYEGDIMDINPNDVENITVLRDAAAASIWGAQAANGVIVITTIKGKRNQALQIDLRSNIGIAESPNLFYQPKMSTASFVELEQMLFANGFYTATENSIQKSPYTPIVDLLIRKRDDPEQAVTIDREIERLTSIDVRDDLSRYFYRPAVNQQHALNIQGGGERNSFYLSLGYDRNREELIGNSLQRVSINARNTLYFLKDRIRASLGLDLSNRRITNPNIGVHSLTMSGQSKVYPYARLVNDDGGHARLVTNHPFSFIDQAQQQGLLDWSYRPLDEIAYTKRGTHNTLYRVNADVKVKLLDGLEADVLFQYGNNLSRHRNHRPQETYYTRNMINNLTTVNPDGTFNRPIPLGGILGTTTGEVWNYAFRSQLNYNRVLADEHSISALAGFEVRDNQSNSYSNLLYGYDNNLGIGSNVDMMNTYPRYVDARLRERIANNEQMLGLIDRHRSFYGNSSYSFRNRYIAYGSVRLDQSNLFGVRTNQKGVPLWSVGGAYVLSEESFYRSTVLPYLKLKASYGYNGNINKSISAFTTVRYQGTAISTGLPYARIVNPPNPELRWERVKVYNAGLEFRSRNNWINGNIELYRKQGLDLIGEIPYAPSSGVGTFTENYANTKTHGLDVQLSGKTIGRVVQWNSDFMLSLVRDEVTHYLGGTNNFITMSTPIVGRPQYAVFSYPHAGLDPQSGNPVGFVAEEPSQDYAAILQDINENNIIYHGSERATTFGSFRNTIQWKGLVLTANIVYRTGYFYRRNTVSFASVLRASDQHGDYEMRWQQPGDEAFTAIPSMPAVIDANRDNFYANTDVFVEPGDHIRLKDINLAYNFPSDWTGLARIRSASLYLYVNNVGVLWKKSSVNLDPDYPYADYAPPRIFTLGINIKL</sequence>
<dbReference type="Proteomes" id="UP000618319">
    <property type="component" value="Unassembled WGS sequence"/>
</dbReference>
<evidence type="ECO:0000256" key="1">
    <source>
        <dbReference type="ARBA" id="ARBA00004571"/>
    </source>
</evidence>
<evidence type="ECO:0000256" key="2">
    <source>
        <dbReference type="ARBA" id="ARBA00022448"/>
    </source>
</evidence>
<dbReference type="InterPro" id="IPR039426">
    <property type="entry name" value="TonB-dep_rcpt-like"/>
</dbReference>
<protein>
    <recommendedName>
        <fullName evidence="9">TonB-dependent receptor plug domain-containing protein</fullName>
    </recommendedName>
</protein>
<dbReference type="NCBIfam" id="TIGR04057">
    <property type="entry name" value="SusC_RagA_signa"/>
    <property type="match status" value="1"/>
</dbReference>
<keyword evidence="2 7" id="KW-0813">Transport</keyword>
<dbReference type="InterPro" id="IPR012910">
    <property type="entry name" value="Plug_dom"/>
</dbReference>
<evidence type="ECO:0000259" key="9">
    <source>
        <dbReference type="Pfam" id="PF07715"/>
    </source>
</evidence>
<evidence type="ECO:0000313" key="10">
    <source>
        <dbReference type="EMBL" id="MBE8722021.1"/>
    </source>
</evidence>
<dbReference type="InterPro" id="IPR036942">
    <property type="entry name" value="Beta-barrel_TonB_sf"/>
</dbReference>
<comment type="caution">
    <text evidence="10">The sequence shown here is derived from an EMBL/GenBank/DDBJ whole genome shotgun (WGS) entry which is preliminary data.</text>
</comment>
<keyword evidence="8" id="KW-0732">Signal</keyword>
<dbReference type="EMBL" id="PSKQ01000022">
    <property type="protein sequence ID" value="MBE8722021.1"/>
    <property type="molecule type" value="Genomic_DNA"/>
</dbReference>
<dbReference type="Gene3D" id="2.170.130.10">
    <property type="entry name" value="TonB-dependent receptor, plug domain"/>
    <property type="match status" value="1"/>
</dbReference>
<keyword evidence="11" id="KW-1185">Reference proteome</keyword>
<comment type="subcellular location">
    <subcellularLocation>
        <location evidence="1 7">Cell outer membrane</location>
        <topology evidence="1 7">Multi-pass membrane protein</topology>
    </subcellularLocation>
</comment>
<keyword evidence="5 7" id="KW-0472">Membrane</keyword>
<gene>
    <name evidence="10" type="ORF">C4F40_14925</name>
</gene>
<evidence type="ECO:0000313" key="11">
    <source>
        <dbReference type="Proteomes" id="UP000618319"/>
    </source>
</evidence>
<reference evidence="10 11" key="1">
    <citation type="submission" date="2018-02" db="EMBL/GenBank/DDBJ databases">
        <title>Sphingobacterium KA21.</title>
        <authorList>
            <person name="Vasarhelyi B.M."/>
            <person name="Deshmukh S."/>
            <person name="Balint B."/>
            <person name="Kukolya J."/>
        </authorList>
    </citation>
    <scope>NUCLEOTIDE SEQUENCE [LARGE SCALE GENOMIC DNA]</scope>
    <source>
        <strain evidence="10 11">Ka21</strain>
    </source>
</reference>
<dbReference type="InterPro" id="IPR023996">
    <property type="entry name" value="TonB-dep_OMP_SusC/RagA"/>
</dbReference>
<evidence type="ECO:0000256" key="5">
    <source>
        <dbReference type="ARBA" id="ARBA00023136"/>
    </source>
</evidence>
<dbReference type="NCBIfam" id="TIGR04056">
    <property type="entry name" value="OMP_RagA_SusC"/>
    <property type="match status" value="1"/>
</dbReference>